<reference evidence="1" key="1">
    <citation type="journal article" date="2021" name="Nat. Commun.">
        <title>Genetic determinants of endophytism in the Arabidopsis root mycobiome.</title>
        <authorList>
            <person name="Mesny F."/>
            <person name="Miyauchi S."/>
            <person name="Thiergart T."/>
            <person name="Pickel B."/>
            <person name="Atanasova L."/>
            <person name="Karlsson M."/>
            <person name="Huettel B."/>
            <person name="Barry K.W."/>
            <person name="Haridas S."/>
            <person name="Chen C."/>
            <person name="Bauer D."/>
            <person name="Andreopoulos W."/>
            <person name="Pangilinan J."/>
            <person name="LaButti K."/>
            <person name="Riley R."/>
            <person name="Lipzen A."/>
            <person name="Clum A."/>
            <person name="Drula E."/>
            <person name="Henrissat B."/>
            <person name="Kohler A."/>
            <person name="Grigoriev I.V."/>
            <person name="Martin F.M."/>
            <person name="Hacquard S."/>
        </authorList>
    </citation>
    <scope>NUCLEOTIDE SEQUENCE</scope>
    <source>
        <strain evidence="1">MPI-SDFR-AT-0073</strain>
    </source>
</reference>
<dbReference type="AlphaFoldDB" id="A0A9P8ZVT6"/>
<accession>A0A9P8ZVT6</accession>
<evidence type="ECO:0000313" key="2">
    <source>
        <dbReference type="Proteomes" id="UP000758603"/>
    </source>
</evidence>
<dbReference type="EMBL" id="JAGPXC010000006">
    <property type="protein sequence ID" value="KAH6652261.1"/>
    <property type="molecule type" value="Genomic_DNA"/>
</dbReference>
<dbReference type="GeneID" id="70129319"/>
<keyword evidence="2" id="KW-1185">Reference proteome</keyword>
<dbReference type="Proteomes" id="UP000758603">
    <property type="component" value="Unassembled WGS sequence"/>
</dbReference>
<dbReference type="PANTHER" id="PTHR38116:SF1">
    <property type="entry name" value="BZIP DOMAIN-CONTAINING PROTEIN"/>
    <property type="match status" value="1"/>
</dbReference>
<protein>
    <submittedName>
        <fullName evidence="1">Uncharacterized protein</fullName>
    </submittedName>
</protein>
<sequence length="132" mass="14267">MACNVDALGFPIEGLCQHGLISPVNQHGPNPPGLVAPLLTCPETLRPTRLELTLPHHPWIDMFPLPRMRDNVLSATATCLIDEDELCGDLMNMYEGHAESDPHRLGTAMGSFGLGGDRSFLVEVGLADPRVS</sequence>
<comment type="caution">
    <text evidence="1">The sequence shown here is derived from an EMBL/GenBank/DDBJ whole genome shotgun (WGS) entry which is preliminary data.</text>
</comment>
<dbReference type="PANTHER" id="PTHR38116">
    <property type="entry name" value="CHROMOSOME 7, WHOLE GENOME SHOTGUN SEQUENCE"/>
    <property type="match status" value="1"/>
</dbReference>
<gene>
    <name evidence="1" type="ORF">BKA67DRAFT_538081</name>
</gene>
<dbReference type="InterPro" id="IPR021833">
    <property type="entry name" value="DUF3425"/>
</dbReference>
<proteinExistence type="predicted"/>
<dbReference type="RefSeq" id="XP_045956539.1">
    <property type="nucleotide sequence ID" value="XM_046100427.1"/>
</dbReference>
<evidence type="ECO:0000313" key="1">
    <source>
        <dbReference type="EMBL" id="KAH6652261.1"/>
    </source>
</evidence>
<dbReference type="OrthoDB" id="2245989at2759"/>
<dbReference type="Pfam" id="PF11905">
    <property type="entry name" value="DUF3425"/>
    <property type="match status" value="1"/>
</dbReference>
<name>A0A9P8ZVT6_9PEZI</name>
<organism evidence="1 2">
    <name type="scientific">Truncatella angustata</name>
    <dbReference type="NCBI Taxonomy" id="152316"/>
    <lineage>
        <taxon>Eukaryota</taxon>
        <taxon>Fungi</taxon>
        <taxon>Dikarya</taxon>
        <taxon>Ascomycota</taxon>
        <taxon>Pezizomycotina</taxon>
        <taxon>Sordariomycetes</taxon>
        <taxon>Xylariomycetidae</taxon>
        <taxon>Amphisphaeriales</taxon>
        <taxon>Sporocadaceae</taxon>
        <taxon>Truncatella</taxon>
    </lineage>
</organism>